<evidence type="ECO:0000259" key="1">
    <source>
        <dbReference type="Pfam" id="PF06114"/>
    </source>
</evidence>
<reference evidence="3" key="1">
    <citation type="journal article" date="2019" name="Int. J. Syst. Evol. Microbiol.">
        <title>The Global Catalogue of Microorganisms (GCM) 10K type strain sequencing project: providing services to taxonomists for standard genome sequencing and annotation.</title>
        <authorList>
            <consortium name="The Broad Institute Genomics Platform"/>
            <consortium name="The Broad Institute Genome Sequencing Center for Infectious Disease"/>
            <person name="Wu L."/>
            <person name="Ma J."/>
        </authorList>
    </citation>
    <scope>NUCLEOTIDE SEQUENCE [LARGE SCALE GENOMIC DNA]</scope>
    <source>
        <strain evidence="3">JCM 14307</strain>
    </source>
</reference>
<name>A0ABP4V1A9_9ACTN</name>
<dbReference type="InterPro" id="IPR010359">
    <property type="entry name" value="IrrE_HExxH"/>
</dbReference>
<feature type="domain" description="IrrE N-terminal-like" evidence="1">
    <location>
        <begin position="140"/>
        <end position="214"/>
    </location>
</feature>
<protein>
    <recommendedName>
        <fullName evidence="1">IrrE N-terminal-like domain-containing protein</fullName>
    </recommendedName>
</protein>
<dbReference type="EMBL" id="BAAANF010000023">
    <property type="protein sequence ID" value="GAA1713351.1"/>
    <property type="molecule type" value="Genomic_DNA"/>
</dbReference>
<gene>
    <name evidence="2" type="ORF">GCM10009745_72070</name>
</gene>
<proteinExistence type="predicted"/>
<accession>A0ABP4V1A9</accession>
<keyword evidence="3" id="KW-1185">Reference proteome</keyword>
<dbReference type="Proteomes" id="UP001500280">
    <property type="component" value="Unassembled WGS sequence"/>
</dbReference>
<organism evidence="2 3">
    <name type="scientific">Kribbella yunnanensis</name>
    <dbReference type="NCBI Taxonomy" id="190194"/>
    <lineage>
        <taxon>Bacteria</taxon>
        <taxon>Bacillati</taxon>
        <taxon>Actinomycetota</taxon>
        <taxon>Actinomycetes</taxon>
        <taxon>Propionibacteriales</taxon>
        <taxon>Kribbellaceae</taxon>
        <taxon>Kribbella</taxon>
    </lineage>
</organism>
<sequence>MNRVRVTVDDLRKAFESEVGRRWTAGQWVRWLGASSVHQGQTFRNVVLVRLQMPDAVWVDTKESWLRRGRSVVRGQSGIRVVTGERRTERVAGSVQGHGVGTLWDVSQTEGRPVLLPSVDAGSGVTPRSLLAALLGVAGELGYGVREQDLAPEVGGSATDTRRRRIVLDADLDLPSTTAALAHELAHLRMHKLSAGEVCQGLNELEAESVAFTVLTRFGCPMDGSSSGRLFGAAARVGRSPSPRLVQTLGGRVASTAGRLIKAAEQHLPRSGSRREVQVWEYRTSLGVNLDDPGPRM</sequence>
<comment type="caution">
    <text evidence="2">The sequence shown here is derived from an EMBL/GenBank/DDBJ whole genome shotgun (WGS) entry which is preliminary data.</text>
</comment>
<evidence type="ECO:0000313" key="3">
    <source>
        <dbReference type="Proteomes" id="UP001500280"/>
    </source>
</evidence>
<dbReference type="Pfam" id="PF06114">
    <property type="entry name" value="Peptidase_M78"/>
    <property type="match status" value="1"/>
</dbReference>
<evidence type="ECO:0000313" key="2">
    <source>
        <dbReference type="EMBL" id="GAA1713351.1"/>
    </source>
</evidence>